<dbReference type="PIRSF" id="PIRSF002162">
    <property type="entry name" value="Ribosomal_L6"/>
    <property type="match status" value="1"/>
</dbReference>
<comment type="function">
    <text evidence="3 5">This protein binds to the 23S rRNA, and is important in its secondary structure. It is located near the subunit interface in the base of the L7/L12 stalk, and near the tRNA binding site of the peptidyltransferase center.</text>
</comment>
<sequence length="180" mass="19992">MSKIGEKAITLPLGVTVSIEGKQVKVNGPKGELVVEVSPMITVTQSENILTVKRVNNTKKVHALHGLTRSLVSNAVQGVVNPWKKTLEVVGTGYRVKQQGEDLLFELGYSHPVVFKKPENIEFKIEGNNKVYVFGIDKQYVGEIAFKLRSLRRPDAYKGKGLRYEGEYIKLKPGKKAKTA</sequence>
<dbReference type="PROSITE" id="PS00525">
    <property type="entry name" value="RIBOSOMAL_L6_1"/>
    <property type="match status" value="1"/>
</dbReference>
<evidence type="ECO:0000256" key="3">
    <source>
        <dbReference type="HAMAP-Rule" id="MF_01365"/>
    </source>
</evidence>
<dbReference type="InterPro" id="IPR000702">
    <property type="entry name" value="Ribosomal_uL6-like"/>
</dbReference>
<keyword evidence="3 5" id="KW-0694">RNA-binding</keyword>
<dbReference type="EMBL" id="MFZF01000016">
    <property type="protein sequence ID" value="OGK16472.1"/>
    <property type="molecule type" value="Genomic_DNA"/>
</dbReference>
<keyword evidence="3 5" id="KW-0699">rRNA-binding</keyword>
<dbReference type="SUPFAM" id="SSF56053">
    <property type="entry name" value="Ribosomal protein L6"/>
    <property type="match status" value="2"/>
</dbReference>
<dbReference type="PANTHER" id="PTHR11655:SF14">
    <property type="entry name" value="LARGE RIBOSOMAL SUBUNIT PROTEIN UL6M"/>
    <property type="match status" value="1"/>
</dbReference>
<accession>A0A1F7GD09</accession>
<dbReference type="Gene3D" id="3.90.930.12">
    <property type="entry name" value="Ribosomal protein L6, alpha-beta domain"/>
    <property type="match status" value="2"/>
</dbReference>
<dbReference type="HAMAP" id="MF_01365_B">
    <property type="entry name" value="Ribosomal_uL6_B"/>
    <property type="match status" value="1"/>
</dbReference>
<dbReference type="InterPro" id="IPR020040">
    <property type="entry name" value="Ribosomal_uL6_a/b-dom"/>
</dbReference>
<feature type="domain" description="Large ribosomal subunit protein uL6 alpha-beta" evidence="6">
    <location>
        <begin position="90"/>
        <end position="164"/>
    </location>
</feature>
<dbReference type="InterPro" id="IPR019906">
    <property type="entry name" value="Ribosomal_uL6_bac-type"/>
</dbReference>
<evidence type="ECO:0000256" key="5">
    <source>
        <dbReference type="RuleBase" id="RU003870"/>
    </source>
</evidence>
<proteinExistence type="inferred from homology"/>
<evidence type="ECO:0000256" key="4">
    <source>
        <dbReference type="RuleBase" id="RU003869"/>
    </source>
</evidence>
<dbReference type="InterPro" id="IPR036789">
    <property type="entry name" value="Ribosomal_uL6-like_a/b-dom_sf"/>
</dbReference>
<protein>
    <recommendedName>
        <fullName evidence="3">Large ribosomal subunit protein uL6</fullName>
    </recommendedName>
</protein>
<evidence type="ECO:0000256" key="2">
    <source>
        <dbReference type="ARBA" id="ARBA00023274"/>
    </source>
</evidence>
<evidence type="ECO:0000313" key="8">
    <source>
        <dbReference type="Proteomes" id="UP000178372"/>
    </source>
</evidence>
<gene>
    <name evidence="3" type="primary">rplF</name>
    <name evidence="7" type="ORF">A2690_03940</name>
</gene>
<dbReference type="GO" id="GO:0002181">
    <property type="term" value="P:cytoplasmic translation"/>
    <property type="evidence" value="ECO:0007669"/>
    <property type="project" value="TreeGrafter"/>
</dbReference>
<dbReference type="PRINTS" id="PR00059">
    <property type="entry name" value="RIBOSOMALL6"/>
</dbReference>
<dbReference type="GO" id="GO:0022625">
    <property type="term" value="C:cytosolic large ribosomal subunit"/>
    <property type="evidence" value="ECO:0007669"/>
    <property type="project" value="UniProtKB-UniRule"/>
</dbReference>
<feature type="domain" description="Large ribosomal subunit protein uL6 alpha-beta" evidence="6">
    <location>
        <begin position="12"/>
        <end position="79"/>
    </location>
</feature>
<reference evidence="7 8" key="1">
    <citation type="journal article" date="2016" name="Nat. Commun.">
        <title>Thousands of microbial genomes shed light on interconnected biogeochemical processes in an aquifer system.</title>
        <authorList>
            <person name="Anantharaman K."/>
            <person name="Brown C.T."/>
            <person name="Hug L.A."/>
            <person name="Sharon I."/>
            <person name="Castelle C.J."/>
            <person name="Probst A.J."/>
            <person name="Thomas B.C."/>
            <person name="Singh A."/>
            <person name="Wilkins M.J."/>
            <person name="Karaoz U."/>
            <person name="Brodie E.L."/>
            <person name="Williams K.H."/>
            <person name="Hubbard S.S."/>
            <person name="Banfield J.F."/>
        </authorList>
    </citation>
    <scope>NUCLEOTIDE SEQUENCE [LARGE SCALE GENOMIC DNA]</scope>
</reference>
<evidence type="ECO:0000259" key="6">
    <source>
        <dbReference type="Pfam" id="PF00347"/>
    </source>
</evidence>
<dbReference type="AlphaFoldDB" id="A0A1F7GD09"/>
<comment type="similarity">
    <text evidence="3 4">Belongs to the universal ribosomal protein uL6 family.</text>
</comment>
<name>A0A1F7GD09_9BACT</name>
<dbReference type="Pfam" id="PF00347">
    <property type="entry name" value="Ribosomal_L6"/>
    <property type="match status" value="2"/>
</dbReference>
<dbReference type="GO" id="GO:0003735">
    <property type="term" value="F:structural constituent of ribosome"/>
    <property type="evidence" value="ECO:0007669"/>
    <property type="project" value="UniProtKB-UniRule"/>
</dbReference>
<dbReference type="PANTHER" id="PTHR11655">
    <property type="entry name" value="60S/50S RIBOSOMAL PROTEIN L6/L9"/>
    <property type="match status" value="1"/>
</dbReference>
<comment type="caution">
    <text evidence="7">The sequence shown here is derived from an EMBL/GenBank/DDBJ whole genome shotgun (WGS) entry which is preliminary data.</text>
</comment>
<keyword evidence="2 3" id="KW-0687">Ribonucleoprotein</keyword>
<keyword evidence="1 3" id="KW-0689">Ribosomal protein</keyword>
<dbReference type="Proteomes" id="UP000178372">
    <property type="component" value="Unassembled WGS sequence"/>
</dbReference>
<dbReference type="NCBIfam" id="TIGR03654">
    <property type="entry name" value="L6_bact"/>
    <property type="match status" value="1"/>
</dbReference>
<evidence type="ECO:0000256" key="1">
    <source>
        <dbReference type="ARBA" id="ARBA00022980"/>
    </source>
</evidence>
<evidence type="ECO:0000313" key="7">
    <source>
        <dbReference type="EMBL" id="OGK16472.1"/>
    </source>
</evidence>
<dbReference type="GO" id="GO:0019843">
    <property type="term" value="F:rRNA binding"/>
    <property type="evidence" value="ECO:0007669"/>
    <property type="project" value="UniProtKB-UniRule"/>
</dbReference>
<comment type="subunit">
    <text evidence="3">Part of the 50S ribosomal subunit.</text>
</comment>
<dbReference type="InterPro" id="IPR002358">
    <property type="entry name" value="Ribosomal_uL6_CS"/>
</dbReference>
<organism evidence="7 8">
    <name type="scientific">Candidatus Roizmanbacteria bacterium RIFCSPHIGHO2_01_FULL_39_12b</name>
    <dbReference type="NCBI Taxonomy" id="1802030"/>
    <lineage>
        <taxon>Bacteria</taxon>
        <taxon>Candidatus Roizmaniibacteriota</taxon>
    </lineage>
</organism>